<dbReference type="SUPFAM" id="SSF56770">
    <property type="entry name" value="HydA/Nqo6-like"/>
    <property type="match status" value="1"/>
</dbReference>
<evidence type="ECO:0000259" key="7">
    <source>
        <dbReference type="Pfam" id="PF01058"/>
    </source>
</evidence>
<dbReference type="InterPro" id="IPR006137">
    <property type="entry name" value="NADH_UbQ_OxRdtase-like_20kDa"/>
</dbReference>
<accession>A0A7C4NMB7</accession>
<dbReference type="EMBL" id="DTBD01000031">
    <property type="protein sequence ID" value="HGQ64426.1"/>
    <property type="molecule type" value="Genomic_DNA"/>
</dbReference>
<evidence type="ECO:0000256" key="5">
    <source>
        <dbReference type="ARBA" id="ARBA00023004"/>
    </source>
</evidence>
<dbReference type="EMBL" id="DTCK01000041">
    <property type="protein sequence ID" value="HGQ36350.1"/>
    <property type="molecule type" value="Genomic_DNA"/>
</dbReference>
<evidence type="ECO:0000256" key="2">
    <source>
        <dbReference type="ARBA" id="ARBA00009173"/>
    </source>
</evidence>
<comment type="similarity">
    <text evidence="2">Belongs to the complex I 20 kDa subunit family.</text>
</comment>
<name>A0A7C4NMB7_9CREN</name>
<evidence type="ECO:0000256" key="1">
    <source>
        <dbReference type="ARBA" id="ARBA00001966"/>
    </source>
</evidence>
<dbReference type="PANTHER" id="PTHR42989">
    <property type="entry name" value="HYDROGENASE-4 COMPONENT I"/>
    <property type="match status" value="1"/>
</dbReference>
<feature type="domain" description="NADH:ubiquinone oxidoreductase-like 20kDa subunit" evidence="7">
    <location>
        <begin position="38"/>
        <end position="157"/>
    </location>
</feature>
<dbReference type="GO" id="GO:0046872">
    <property type="term" value="F:metal ion binding"/>
    <property type="evidence" value="ECO:0007669"/>
    <property type="project" value="UniProtKB-KW"/>
</dbReference>
<proteinExistence type="inferred from homology"/>
<evidence type="ECO:0000256" key="6">
    <source>
        <dbReference type="ARBA" id="ARBA00023014"/>
    </source>
</evidence>
<gene>
    <name evidence="9" type="ORF">ENU08_04190</name>
    <name evidence="8" type="ORF">ENU41_06710</name>
</gene>
<sequence length="174" mass="19197">MQVQQIQPDESLGRGALEKALQRLRKSVWVFHLNTGSCNGCDIEILDVLTPWFDVERFGIKLVASPRHADVILLTGPITIKTLPRLIKALRGVPRPRLVLAIGSCAVGGNIWFESYSTIGGFPRIMDTLHELGITIDKIVFIPGCPARPEAIIYGVAVLLGLVEQKSQYKRVKA</sequence>
<dbReference type="AlphaFoldDB" id="A0A7C4NMB7"/>
<dbReference type="Pfam" id="PF01058">
    <property type="entry name" value="Oxidored_q6"/>
    <property type="match status" value="1"/>
</dbReference>
<comment type="cofactor">
    <cofactor evidence="1">
        <name>[4Fe-4S] cluster</name>
        <dbReference type="ChEBI" id="CHEBI:49883"/>
    </cofactor>
</comment>
<keyword evidence="6" id="KW-0411">Iron-sulfur</keyword>
<dbReference type="Gene3D" id="3.40.50.12280">
    <property type="match status" value="1"/>
</dbReference>
<keyword evidence="5" id="KW-0408">Iron</keyword>
<dbReference type="PANTHER" id="PTHR42989:SF1">
    <property type="entry name" value="FORMATE HYDROGENLYASE SUBUNIT 7-RELATED"/>
    <property type="match status" value="1"/>
</dbReference>
<evidence type="ECO:0000256" key="3">
    <source>
        <dbReference type="ARBA" id="ARBA00022485"/>
    </source>
</evidence>
<dbReference type="InterPro" id="IPR052375">
    <property type="entry name" value="Complex_I_20kDa-like"/>
</dbReference>
<comment type="caution">
    <text evidence="9">The sequence shown here is derived from an EMBL/GenBank/DDBJ whole genome shotgun (WGS) entry which is preliminary data.</text>
</comment>
<evidence type="ECO:0000313" key="8">
    <source>
        <dbReference type="EMBL" id="HGQ36350.1"/>
    </source>
</evidence>
<keyword evidence="3" id="KW-0004">4Fe-4S</keyword>
<dbReference type="GO" id="GO:0051539">
    <property type="term" value="F:4 iron, 4 sulfur cluster binding"/>
    <property type="evidence" value="ECO:0007669"/>
    <property type="project" value="UniProtKB-KW"/>
</dbReference>
<protein>
    <submittedName>
        <fullName evidence="9">NADH:ubiquinone oxidoreductase</fullName>
    </submittedName>
</protein>
<evidence type="ECO:0000256" key="4">
    <source>
        <dbReference type="ARBA" id="ARBA00022723"/>
    </source>
</evidence>
<keyword evidence="9" id="KW-0830">Ubiquinone</keyword>
<evidence type="ECO:0000313" key="9">
    <source>
        <dbReference type="EMBL" id="HGQ64426.1"/>
    </source>
</evidence>
<reference evidence="9" key="1">
    <citation type="journal article" date="2020" name="mSystems">
        <title>Genome- and Community-Level Interaction Insights into Carbon Utilization and Element Cycling Functions of Hydrothermarchaeota in Hydrothermal Sediment.</title>
        <authorList>
            <person name="Zhou Z."/>
            <person name="Liu Y."/>
            <person name="Xu W."/>
            <person name="Pan J."/>
            <person name="Luo Z.H."/>
            <person name="Li M."/>
        </authorList>
    </citation>
    <scope>NUCLEOTIDE SEQUENCE [LARGE SCALE GENOMIC DNA]</scope>
    <source>
        <strain evidence="9">SpSt-637</strain>
        <strain evidence="8">SpSt-667</strain>
    </source>
</reference>
<organism evidence="9">
    <name type="scientific">Ignisphaera aggregans</name>
    <dbReference type="NCBI Taxonomy" id="334771"/>
    <lineage>
        <taxon>Archaea</taxon>
        <taxon>Thermoproteota</taxon>
        <taxon>Thermoprotei</taxon>
        <taxon>Desulfurococcales</taxon>
        <taxon>Desulfurococcaceae</taxon>
        <taxon>Ignisphaera</taxon>
    </lineage>
</organism>
<keyword evidence="4" id="KW-0479">Metal-binding</keyword>